<sequence>MPIPLADTAVPSTPTYEIARRENIKGTAHPISAIASWSAEVPAYLREAGMLLVERDTRRLFMINEALDGLVSVTSDDLDGALLGILRNLLWVCLGDGETSAPPVLVAEDGLVLDVAEPKASVAAFDGAAVAALRVDLWIVSGEGGELSPPPDAVSEGGLVLDIAEPKATAAAFDGAAVAALRLDLWSFEGEGNALGIIPTLVSEAGLVLDEWTGNGASALLAAFRDAVWSFSGAAQGLIAWPVRVAEDGRVIETQGARNGDLYSSYVERATLPQFRQMVWRFTGSGEGLNPPSEVSEDGYTLSASFGASGFADRAVAYIVAGGLYIMGGSGPDGVLNDDADKTWLSAVVVGGTVQAIWEDDVGGKHTARVMIADGSVWDDGAIEAMSDDGQSNGESQAREANSIVFPAPPAFKDRLRMPRTASADAWLGYYTSGGASVEIPPGTITGLMDLTDKLREVGSNRYGTTAASAACRREVELAHALSGDWVPDMLIWSNAEGGQDMADILDSAGAGKYYAQNVSTVLTDLAGLPLPRRIAYRWMLMQQGESDSNVANLGDLHSQHREEQEEKAQSILGQFEPVRMLSGQPSSFFSNFDGAQSILDYALSGADPYMYCLGPTYAFPFASDFLHQTSVGHAMRGYLAQAARHEIRNGRGWVPLHPVSASVTGANEITAVLSEAAVIDEDWLVDPTGLANAGVQVSGATVSAVSVTGTTMTITTSDAAAGATAVGTATAGHTGEDRAATGIPRSTIRSVAQFGAFHTGDPIHKPICHRRINIT</sequence>
<evidence type="ECO:0000313" key="2">
    <source>
        <dbReference type="Proteomes" id="UP000283786"/>
    </source>
</evidence>
<reference evidence="1 2" key="1">
    <citation type="submission" date="2020-08" db="EMBL/GenBank/DDBJ databases">
        <title>Genome sequence of Rhodobacteraceae bacterium Lw-13e.</title>
        <authorList>
            <person name="Poehlein A."/>
            <person name="Wolter L."/>
            <person name="Daniel R."/>
            <person name="Brinkhoff T."/>
        </authorList>
    </citation>
    <scope>NUCLEOTIDE SEQUENCE [LARGE SCALE GENOMIC DNA]</scope>
    <source>
        <strain evidence="1 2">Lw-13e</strain>
    </source>
</reference>
<dbReference type="AlphaFoldDB" id="A0A418SK78"/>
<organism evidence="1 2">
    <name type="scientific">Pseudooceanicola algae</name>
    <dbReference type="NCBI Taxonomy" id="1537215"/>
    <lineage>
        <taxon>Bacteria</taxon>
        <taxon>Pseudomonadati</taxon>
        <taxon>Pseudomonadota</taxon>
        <taxon>Alphaproteobacteria</taxon>
        <taxon>Rhodobacterales</taxon>
        <taxon>Paracoccaceae</taxon>
        <taxon>Pseudooceanicola</taxon>
    </lineage>
</organism>
<name>A0A418SK78_9RHOB</name>
<dbReference type="Proteomes" id="UP000283786">
    <property type="component" value="Chromosome"/>
</dbReference>
<dbReference type="KEGG" id="palw:PSAL_003730"/>
<evidence type="ECO:0000313" key="1">
    <source>
        <dbReference type="EMBL" id="QPM89162.1"/>
    </source>
</evidence>
<dbReference type="RefSeq" id="WP_119837932.1">
    <property type="nucleotide sequence ID" value="NZ_CP060436.1"/>
</dbReference>
<accession>A0A418SK78</accession>
<gene>
    <name evidence="1" type="ORF">PSAL_003730</name>
</gene>
<dbReference type="OrthoDB" id="5490831at2"/>
<protein>
    <submittedName>
        <fullName evidence="1">Uncharacterized protein</fullName>
    </submittedName>
</protein>
<dbReference type="EMBL" id="CP060436">
    <property type="protein sequence ID" value="QPM89162.1"/>
    <property type="molecule type" value="Genomic_DNA"/>
</dbReference>
<proteinExistence type="predicted"/>
<keyword evidence="2" id="KW-1185">Reference proteome</keyword>